<dbReference type="RefSeq" id="XP_033518803.1">
    <property type="nucleotide sequence ID" value="XM_033664420.1"/>
</dbReference>
<dbReference type="EMBL" id="ML977519">
    <property type="protein sequence ID" value="KAF2124410.1"/>
    <property type="molecule type" value="Genomic_DNA"/>
</dbReference>
<sequence length="219" mass="25804">MATTYLKYHIDHSVSSILGVGARCRTCGRIYDQSRNRAVGFCPIHDRGNALEEAELGRLACRMQDYFYNWAVSFRSETDPSFAWPSPLPGSTASEHWWWTTVNVLRLQCEWSLTQLQCWWEDLWGTHDGRYILHVSEIKFCPQEYWHHQHCAFLVVLRSGAEYIIDPTGVQFGPDWPLLCPRREYELWAMHPDPYFRRYRERPVGTASRLLAEGRQWAF</sequence>
<dbReference type="GeneID" id="54404852"/>
<organism evidence="1 2">
    <name type="scientific">Dothidotthia symphoricarpi CBS 119687</name>
    <dbReference type="NCBI Taxonomy" id="1392245"/>
    <lineage>
        <taxon>Eukaryota</taxon>
        <taxon>Fungi</taxon>
        <taxon>Dikarya</taxon>
        <taxon>Ascomycota</taxon>
        <taxon>Pezizomycotina</taxon>
        <taxon>Dothideomycetes</taxon>
        <taxon>Pleosporomycetidae</taxon>
        <taxon>Pleosporales</taxon>
        <taxon>Dothidotthiaceae</taxon>
        <taxon>Dothidotthia</taxon>
    </lineage>
</organism>
<dbReference type="OrthoDB" id="3791448at2759"/>
<gene>
    <name evidence="1" type="ORF">P153DRAFT_301974</name>
</gene>
<name>A0A6A5ZXV2_9PLEO</name>
<reference evidence="1" key="1">
    <citation type="journal article" date="2020" name="Stud. Mycol.">
        <title>101 Dothideomycetes genomes: a test case for predicting lifestyles and emergence of pathogens.</title>
        <authorList>
            <person name="Haridas S."/>
            <person name="Albert R."/>
            <person name="Binder M."/>
            <person name="Bloem J."/>
            <person name="Labutti K."/>
            <person name="Salamov A."/>
            <person name="Andreopoulos B."/>
            <person name="Baker S."/>
            <person name="Barry K."/>
            <person name="Bills G."/>
            <person name="Bluhm B."/>
            <person name="Cannon C."/>
            <person name="Castanera R."/>
            <person name="Culley D."/>
            <person name="Daum C."/>
            <person name="Ezra D."/>
            <person name="Gonzalez J."/>
            <person name="Henrissat B."/>
            <person name="Kuo A."/>
            <person name="Liang C."/>
            <person name="Lipzen A."/>
            <person name="Lutzoni F."/>
            <person name="Magnuson J."/>
            <person name="Mondo S."/>
            <person name="Nolan M."/>
            <person name="Ohm R."/>
            <person name="Pangilinan J."/>
            <person name="Park H.-J."/>
            <person name="Ramirez L."/>
            <person name="Alfaro M."/>
            <person name="Sun H."/>
            <person name="Tritt A."/>
            <person name="Yoshinaga Y."/>
            <person name="Zwiers L.-H."/>
            <person name="Turgeon B."/>
            <person name="Goodwin S."/>
            <person name="Spatafora J."/>
            <person name="Crous P."/>
            <person name="Grigoriev I."/>
        </authorList>
    </citation>
    <scope>NUCLEOTIDE SEQUENCE</scope>
    <source>
        <strain evidence="1">CBS 119687</strain>
    </source>
</reference>
<evidence type="ECO:0000313" key="2">
    <source>
        <dbReference type="Proteomes" id="UP000799771"/>
    </source>
</evidence>
<evidence type="ECO:0000313" key="1">
    <source>
        <dbReference type="EMBL" id="KAF2124410.1"/>
    </source>
</evidence>
<dbReference type="AlphaFoldDB" id="A0A6A5ZXV2"/>
<proteinExistence type="predicted"/>
<protein>
    <submittedName>
        <fullName evidence="1">Uncharacterized protein</fullName>
    </submittedName>
</protein>
<keyword evidence="2" id="KW-1185">Reference proteome</keyword>
<accession>A0A6A5ZXV2</accession>
<dbReference type="Proteomes" id="UP000799771">
    <property type="component" value="Unassembled WGS sequence"/>
</dbReference>